<evidence type="ECO:0000256" key="1">
    <source>
        <dbReference type="ARBA" id="ARBA00022612"/>
    </source>
</evidence>
<gene>
    <name evidence="6" type="primary">1</name>
    <name evidence="6" type="ORF">PBI_TRIPLEJ_1</name>
</gene>
<keyword evidence="2" id="KW-0547">Nucleotide-binding</keyword>
<keyword evidence="3" id="KW-0067">ATP-binding</keyword>
<dbReference type="Proteomes" id="UP000325735">
    <property type="component" value="Segment"/>
</dbReference>
<dbReference type="RefSeq" id="YP_009884404.1">
    <property type="nucleotide sequence ID" value="NC_049470.1"/>
</dbReference>
<evidence type="ECO:0000313" key="7">
    <source>
        <dbReference type="Proteomes" id="UP000325735"/>
    </source>
</evidence>
<keyword evidence="7" id="KW-1185">Reference proteome</keyword>
<proteinExistence type="predicted"/>
<keyword evidence="1" id="KW-1188">Viral release from host cell</keyword>
<evidence type="ECO:0000256" key="2">
    <source>
        <dbReference type="ARBA" id="ARBA00022741"/>
    </source>
</evidence>
<feature type="domain" description="Terminase large subunit gp17-like C-terminal" evidence="5">
    <location>
        <begin position="325"/>
        <end position="469"/>
    </location>
</feature>
<dbReference type="Pfam" id="PF17289">
    <property type="entry name" value="Terminase_6C"/>
    <property type="match status" value="1"/>
</dbReference>
<dbReference type="InterPro" id="IPR006517">
    <property type="entry name" value="Phage_terminase_lsu-like_C"/>
</dbReference>
<protein>
    <submittedName>
        <fullName evidence="6">Terminase</fullName>
    </submittedName>
</protein>
<name>A0A5J6TFW4_9CAUD</name>
<dbReference type="KEGG" id="vg:55813846"/>
<reference evidence="6 7" key="1">
    <citation type="submission" date="2019-07" db="EMBL/GenBank/DDBJ databases">
        <authorList>
            <person name="Stoner T.H."/>
            <person name="Garlena R.A."/>
            <person name="Russell D.A."/>
            <person name="Pope W.H."/>
            <person name="Jacobs-Sera D."/>
            <person name="Hatfull G.F."/>
        </authorList>
    </citation>
    <scope>NUCLEOTIDE SEQUENCE [LARGE SCALE GENOMIC DNA]</scope>
</reference>
<dbReference type="Pfam" id="PF03237">
    <property type="entry name" value="Terminase_6N"/>
    <property type="match status" value="1"/>
</dbReference>
<accession>A0A5J6TFW4</accession>
<sequence length="501" mass="55494">MIVDMWEHAARMFEPVEAKWSTPGQMARATNPKMVQTPALDLIDAALVEAFNTPDSRLIICMAPQEGKSVRVANDFPIWCLTQNPELRIVTASYAQGLANRNGRAIRNRIQANKDLGLQIANDNGSVSEWTLQGHQGGVLSVGIGAGVTGRPADMMIIDDPIKDRKEADSETYRDNVWDWWTDAASARLAPGAPVVVILTRWHQDDLAGRLLERDTEAGWKVLNIPAQADHRPEKGEADPLGRAPGEFMVSARGRTQQQWERRKATAGPRTWASLYQGRPSPDQGGVFPAGEEWARYDQPLWISREDGSRIVPGIGRDDHELVQSWDLTFKDKQSSDYVVGQVWLRIGTNAYLLDMVRERMNFNASLGAVKAMSAKWPQAVAKFIEDKANGPAVINSLQSQLVGLIPIEPEGSKTARANAVSPLVYSRNVILPEPHLLPNVEELVEEAKNFPNGAHDDTIDAFSQAVNRLLLLPLLTGADRIVEPDIYDHYNEQGWSISPV</sequence>
<keyword evidence="4" id="KW-0231">Viral genome packaging</keyword>
<evidence type="ECO:0000256" key="4">
    <source>
        <dbReference type="ARBA" id="ARBA00023219"/>
    </source>
</evidence>
<evidence type="ECO:0000259" key="5">
    <source>
        <dbReference type="Pfam" id="PF17289"/>
    </source>
</evidence>
<evidence type="ECO:0000256" key="3">
    <source>
        <dbReference type="ARBA" id="ARBA00022840"/>
    </source>
</evidence>
<dbReference type="InterPro" id="IPR035421">
    <property type="entry name" value="Terminase_6C"/>
</dbReference>
<dbReference type="EMBL" id="MN234178">
    <property type="protein sequence ID" value="QFG09545.1"/>
    <property type="molecule type" value="Genomic_DNA"/>
</dbReference>
<dbReference type="Gene3D" id="3.30.420.240">
    <property type="match status" value="1"/>
</dbReference>
<dbReference type="NCBIfam" id="TIGR01630">
    <property type="entry name" value="psiM2_ORF9"/>
    <property type="match status" value="1"/>
</dbReference>
<evidence type="ECO:0000313" key="6">
    <source>
        <dbReference type="EMBL" id="QFG09545.1"/>
    </source>
</evidence>
<organism evidence="6 7">
    <name type="scientific">Arthrobacter phage TripleJ</name>
    <dbReference type="NCBI Taxonomy" id="2599838"/>
    <lineage>
        <taxon>Viruses</taxon>
        <taxon>Duplodnaviria</taxon>
        <taxon>Heunggongvirae</taxon>
        <taxon>Uroviricota</taxon>
        <taxon>Caudoviricetes</taxon>
        <taxon>Triplejayvirus</taxon>
        <taxon>Triplejayvirus tripleJ</taxon>
    </lineage>
</organism>
<dbReference type="GeneID" id="55813846"/>
<dbReference type="GO" id="GO:0005524">
    <property type="term" value="F:ATP binding"/>
    <property type="evidence" value="ECO:0007669"/>
    <property type="project" value="UniProtKB-KW"/>
</dbReference>